<accession>A0AAV0BBL9</accession>
<dbReference type="InterPro" id="IPR037034">
    <property type="entry name" value="RNA_pol_Rpb2_2_sf"/>
</dbReference>
<keyword evidence="2" id="KW-1185">Reference proteome</keyword>
<sequence>MDPLRRSALVRTKMVLNPQEHQDGARTILDAFYTYQRRMASLVNGYLVCGNDDNYCASFSISVKHCHKKGAIVGVKQPLSEEALEVLSTIVLAHVLADKMNLYPKALYLVVMAQRAVQVMANFKLVGDRDYIRNKHLELVF</sequence>
<reference evidence="1" key="1">
    <citation type="submission" date="2022-06" db="EMBL/GenBank/DDBJ databases">
        <authorList>
            <consortium name="SYNGENTA / RWTH Aachen University"/>
        </authorList>
    </citation>
    <scope>NUCLEOTIDE SEQUENCE</scope>
</reference>
<dbReference type="Proteomes" id="UP001153365">
    <property type="component" value="Unassembled WGS sequence"/>
</dbReference>
<dbReference type="Gene3D" id="3.90.1110.10">
    <property type="entry name" value="RNA polymerase Rpb2, domain 2"/>
    <property type="match status" value="1"/>
</dbReference>
<dbReference type="AlphaFoldDB" id="A0AAV0BBL9"/>
<dbReference type="SUPFAM" id="SSF64484">
    <property type="entry name" value="beta and beta-prime subunits of DNA dependent RNA-polymerase"/>
    <property type="match status" value="1"/>
</dbReference>
<comment type="caution">
    <text evidence="1">The sequence shown here is derived from an EMBL/GenBank/DDBJ whole genome shotgun (WGS) entry which is preliminary data.</text>
</comment>
<dbReference type="EMBL" id="CALTRL010005652">
    <property type="protein sequence ID" value="CAH7684701.1"/>
    <property type="molecule type" value="Genomic_DNA"/>
</dbReference>
<gene>
    <name evidence="1" type="ORF">PPACK8108_LOCUS19080</name>
</gene>
<protein>
    <submittedName>
        <fullName evidence="1">Uncharacterized protein</fullName>
    </submittedName>
</protein>
<dbReference type="GO" id="GO:0006351">
    <property type="term" value="P:DNA-templated transcription"/>
    <property type="evidence" value="ECO:0007669"/>
    <property type="project" value="InterPro"/>
</dbReference>
<dbReference type="GO" id="GO:0003677">
    <property type="term" value="F:DNA binding"/>
    <property type="evidence" value="ECO:0007669"/>
    <property type="project" value="InterPro"/>
</dbReference>
<name>A0AAV0BBL9_PHAPC</name>
<organism evidence="1 2">
    <name type="scientific">Phakopsora pachyrhizi</name>
    <name type="common">Asian soybean rust disease fungus</name>
    <dbReference type="NCBI Taxonomy" id="170000"/>
    <lineage>
        <taxon>Eukaryota</taxon>
        <taxon>Fungi</taxon>
        <taxon>Dikarya</taxon>
        <taxon>Basidiomycota</taxon>
        <taxon>Pucciniomycotina</taxon>
        <taxon>Pucciniomycetes</taxon>
        <taxon>Pucciniales</taxon>
        <taxon>Phakopsoraceae</taxon>
        <taxon>Phakopsora</taxon>
    </lineage>
</organism>
<evidence type="ECO:0000313" key="2">
    <source>
        <dbReference type="Proteomes" id="UP001153365"/>
    </source>
</evidence>
<evidence type="ECO:0000313" key="1">
    <source>
        <dbReference type="EMBL" id="CAH7684701.1"/>
    </source>
</evidence>
<proteinExistence type="predicted"/>
<dbReference type="GO" id="GO:0003899">
    <property type="term" value="F:DNA-directed RNA polymerase activity"/>
    <property type="evidence" value="ECO:0007669"/>
    <property type="project" value="InterPro"/>
</dbReference>